<dbReference type="EMBL" id="JBHSBN010000004">
    <property type="protein sequence ID" value="MFC4106046.1"/>
    <property type="molecule type" value="Genomic_DNA"/>
</dbReference>
<keyword evidence="1" id="KW-0805">Transcription regulation</keyword>
<gene>
    <name evidence="5" type="ORF">ACFOX0_08865</name>
</gene>
<dbReference type="InterPro" id="IPR011991">
    <property type="entry name" value="ArsR-like_HTH"/>
</dbReference>
<dbReference type="InterPro" id="IPR036388">
    <property type="entry name" value="WH-like_DNA-bd_sf"/>
</dbReference>
<keyword evidence="2" id="KW-0238">DNA-binding</keyword>
<dbReference type="SUPFAM" id="SSF46785">
    <property type="entry name" value="Winged helix' DNA-binding domain"/>
    <property type="match status" value="1"/>
</dbReference>
<reference evidence="6" key="1">
    <citation type="journal article" date="2019" name="Int. J. Syst. Evol. Microbiol.">
        <title>The Global Catalogue of Microorganisms (GCM) 10K type strain sequencing project: providing services to taxonomists for standard genome sequencing and annotation.</title>
        <authorList>
            <consortium name="The Broad Institute Genomics Platform"/>
            <consortium name="The Broad Institute Genome Sequencing Center for Infectious Disease"/>
            <person name="Wu L."/>
            <person name="Ma J."/>
        </authorList>
    </citation>
    <scope>NUCLEOTIDE SEQUENCE [LARGE SCALE GENOMIC DNA]</scope>
    <source>
        <strain evidence="6">2902at01</strain>
    </source>
</reference>
<dbReference type="InterPro" id="IPR001845">
    <property type="entry name" value="HTH_ArsR_DNA-bd_dom"/>
</dbReference>
<evidence type="ECO:0000259" key="4">
    <source>
        <dbReference type="SMART" id="SM00418"/>
    </source>
</evidence>
<dbReference type="InterPro" id="IPR051011">
    <property type="entry name" value="Metal_resp_trans_reg"/>
</dbReference>
<dbReference type="Proteomes" id="UP001595868">
    <property type="component" value="Unassembled WGS sequence"/>
</dbReference>
<evidence type="ECO:0000256" key="2">
    <source>
        <dbReference type="ARBA" id="ARBA00023125"/>
    </source>
</evidence>
<dbReference type="PANTHER" id="PTHR43132:SF2">
    <property type="entry name" value="ARSENICAL RESISTANCE OPERON REPRESSOR ARSR-RELATED"/>
    <property type="match status" value="1"/>
</dbReference>
<evidence type="ECO:0000313" key="6">
    <source>
        <dbReference type="Proteomes" id="UP001595868"/>
    </source>
</evidence>
<dbReference type="PANTHER" id="PTHR43132">
    <property type="entry name" value="ARSENICAL RESISTANCE OPERON REPRESSOR ARSR-RELATED"/>
    <property type="match status" value="1"/>
</dbReference>
<dbReference type="CDD" id="cd00090">
    <property type="entry name" value="HTH_ARSR"/>
    <property type="match status" value="1"/>
</dbReference>
<accession>A0ABV8KKH9</accession>
<evidence type="ECO:0000313" key="5">
    <source>
        <dbReference type="EMBL" id="MFC4106046.1"/>
    </source>
</evidence>
<evidence type="ECO:0000256" key="1">
    <source>
        <dbReference type="ARBA" id="ARBA00023015"/>
    </source>
</evidence>
<organism evidence="5 6">
    <name type="scientific">Micromonospora zhanjiangensis</name>
    <dbReference type="NCBI Taxonomy" id="1522057"/>
    <lineage>
        <taxon>Bacteria</taxon>
        <taxon>Bacillati</taxon>
        <taxon>Actinomycetota</taxon>
        <taxon>Actinomycetes</taxon>
        <taxon>Micromonosporales</taxon>
        <taxon>Micromonosporaceae</taxon>
        <taxon>Micromonospora</taxon>
    </lineage>
</organism>
<keyword evidence="3" id="KW-0804">Transcription</keyword>
<name>A0ABV8KKH9_9ACTN</name>
<evidence type="ECO:0000256" key="3">
    <source>
        <dbReference type="ARBA" id="ARBA00023163"/>
    </source>
</evidence>
<proteinExistence type="predicted"/>
<feature type="domain" description="HTH arsR-type" evidence="4">
    <location>
        <begin position="20"/>
        <end position="115"/>
    </location>
</feature>
<dbReference type="Gene3D" id="1.10.10.10">
    <property type="entry name" value="Winged helix-like DNA-binding domain superfamily/Winged helix DNA-binding domain"/>
    <property type="match status" value="1"/>
</dbReference>
<protein>
    <submittedName>
        <fullName evidence="5">ArsR/SmtB family transcription factor</fullName>
    </submittedName>
</protein>
<dbReference type="InterPro" id="IPR036390">
    <property type="entry name" value="WH_DNA-bd_sf"/>
</dbReference>
<keyword evidence="6" id="KW-1185">Reference proteome</keyword>
<dbReference type="Pfam" id="PF12840">
    <property type="entry name" value="HTH_20"/>
    <property type="match status" value="1"/>
</dbReference>
<dbReference type="RefSeq" id="WP_377543390.1">
    <property type="nucleotide sequence ID" value="NZ_JBHSBN010000004.1"/>
</dbReference>
<dbReference type="SMART" id="SM00418">
    <property type="entry name" value="HTH_ARSR"/>
    <property type="match status" value="1"/>
</dbReference>
<comment type="caution">
    <text evidence="5">The sequence shown here is derived from an EMBL/GenBank/DDBJ whole genome shotgun (WGS) entry which is preliminary data.</text>
</comment>
<sequence>MENDETRVRPEPRAVRLDHRQVRILAHPLRMRVVGALRVRGPLTATALAELLDTNTGATSYHLRQLAEAGLVVEDPDLGTGRQRFWRAAHDVTSWEASDFDDDPDSRAAIEWIEDDQVRHLVQHAERWSATRHEWSPRWRDAFGMGDVFLTIPAARLQELKAEVWRIFERYREAADPAEPDAAQVELYLAAFPLLTGARPATPPGEES</sequence>